<dbReference type="GO" id="GO:0016655">
    <property type="term" value="F:oxidoreductase activity, acting on NAD(P)H, quinone or similar compound as acceptor"/>
    <property type="evidence" value="ECO:0007669"/>
    <property type="project" value="UniProtKB-UniRule"/>
</dbReference>
<proteinExistence type="inferred from homology"/>
<keyword evidence="9 14" id="KW-0915">Sodium</keyword>
<keyword evidence="3 14" id="KW-1003">Cell membrane</keyword>
<keyword evidence="10 14" id="KW-0406">Ion transport</keyword>
<dbReference type="NCBIfam" id="NF009070">
    <property type="entry name" value="PRK12405.1"/>
    <property type="match status" value="1"/>
</dbReference>
<keyword evidence="8 14" id="KW-0520">NAD</keyword>
<evidence type="ECO:0000256" key="11">
    <source>
        <dbReference type="ARBA" id="ARBA00023075"/>
    </source>
</evidence>
<keyword evidence="15" id="KW-0560">Oxidoreductase</keyword>
<dbReference type="AlphaFoldDB" id="A0A1W1H6V7"/>
<evidence type="ECO:0000256" key="14">
    <source>
        <dbReference type="HAMAP-Rule" id="MF_00428"/>
    </source>
</evidence>
<comment type="similarity">
    <text evidence="14">Belongs to the NqrDE/RnfAE family.</text>
</comment>
<comment type="function">
    <text evidence="14">NQR complex catalyzes the reduction of ubiquinone-1 to ubiquinol by two successive reactions, coupled with the transport of Na(+) ions from the cytoplasm to the periplasm. NqrA to NqrE are probably involved in the second step, the conversion of ubisemiquinone to ubiquinol.</text>
</comment>
<protein>
    <recommendedName>
        <fullName evidence="14">Na(+)-translocating NADH-quinone reductase subunit D</fullName>
        <shortName evidence="14">Na(+)-NQR subunit D</shortName>
        <shortName evidence="14">Na(+)-translocating NQR subunit D</shortName>
        <ecNumber evidence="14">7.2.1.1</ecNumber>
    </recommendedName>
    <alternativeName>
        <fullName evidence="14">NQR complex subunit D</fullName>
    </alternativeName>
    <alternativeName>
        <fullName evidence="14">NQR-1 subunit D</fullName>
    </alternativeName>
</protein>
<dbReference type="GO" id="GO:0005886">
    <property type="term" value="C:plasma membrane"/>
    <property type="evidence" value="ECO:0007669"/>
    <property type="project" value="UniProtKB-SubCell"/>
</dbReference>
<evidence type="ECO:0000256" key="9">
    <source>
        <dbReference type="ARBA" id="ARBA00023053"/>
    </source>
</evidence>
<feature type="transmembrane region" description="Helical" evidence="14">
    <location>
        <begin position="136"/>
        <end position="156"/>
    </location>
</feature>
<feature type="transmembrane region" description="Helical" evidence="14">
    <location>
        <begin position="43"/>
        <end position="62"/>
    </location>
</feature>
<evidence type="ECO:0000256" key="6">
    <source>
        <dbReference type="ARBA" id="ARBA00022967"/>
    </source>
</evidence>
<name>A0A1W1H6V7_9BACT</name>
<evidence type="ECO:0000256" key="12">
    <source>
        <dbReference type="ARBA" id="ARBA00023136"/>
    </source>
</evidence>
<dbReference type="PIRSF" id="PIRSF006102">
    <property type="entry name" value="NQR_DE"/>
    <property type="match status" value="1"/>
</dbReference>
<evidence type="ECO:0000313" key="16">
    <source>
        <dbReference type="Proteomes" id="UP000191931"/>
    </source>
</evidence>
<accession>A0A1W1H6V7</accession>
<keyword evidence="12 14" id="KW-0472">Membrane</keyword>
<dbReference type="PANTHER" id="PTHR30586">
    <property type="entry name" value="ELECTRON TRANSPORT COMPLEX PROTEIN RNFE"/>
    <property type="match status" value="1"/>
</dbReference>
<dbReference type="OrthoDB" id="9782945at2"/>
<dbReference type="NCBIfam" id="NF006777">
    <property type="entry name" value="PRK09292.1"/>
    <property type="match status" value="1"/>
</dbReference>
<dbReference type="Pfam" id="PF02508">
    <property type="entry name" value="Rnf-Nqr"/>
    <property type="match status" value="1"/>
</dbReference>
<dbReference type="InterPro" id="IPR003667">
    <property type="entry name" value="NqrDE/RnfAE"/>
</dbReference>
<keyword evidence="7 14" id="KW-1133">Transmembrane helix</keyword>
<keyword evidence="16" id="KW-1185">Reference proteome</keyword>
<sequence>MTSAKSELWQTFTKGIWKENPVAYQVLGICSALAVTVQMHTALVMGIALTLITGISNLIISIMRSKIPSTIRIIVELTVIASLVIVTDQILKAFFYDISKQLSVFVGLIITNCIVLGRAEAFALANPPLPSLMDGLGNGAGYGLILVIVAFIRELLGSGKIIGIPVIPQWLTDAGYSNMGLMVLAPGAFFVIGLLVWLKNSLPGASHEEKTGQ</sequence>
<dbReference type="RefSeq" id="WP_080804472.1">
    <property type="nucleotide sequence ID" value="NZ_LT828547.1"/>
</dbReference>
<evidence type="ECO:0000256" key="3">
    <source>
        <dbReference type="ARBA" id="ARBA00022475"/>
    </source>
</evidence>
<comment type="catalytic activity">
    <reaction evidence="14">
        <text>a ubiquinone + n Na(+)(in) + NADH + H(+) = a ubiquinol + n Na(+)(out) + NAD(+)</text>
        <dbReference type="Rhea" id="RHEA:47748"/>
        <dbReference type="Rhea" id="RHEA-COMP:9565"/>
        <dbReference type="Rhea" id="RHEA-COMP:9566"/>
        <dbReference type="ChEBI" id="CHEBI:15378"/>
        <dbReference type="ChEBI" id="CHEBI:16389"/>
        <dbReference type="ChEBI" id="CHEBI:17976"/>
        <dbReference type="ChEBI" id="CHEBI:29101"/>
        <dbReference type="ChEBI" id="CHEBI:57540"/>
        <dbReference type="ChEBI" id="CHEBI:57945"/>
        <dbReference type="EC" id="7.2.1.1"/>
    </reaction>
</comment>
<dbReference type="NCBIfam" id="TIGR01939">
    <property type="entry name" value="nqrD"/>
    <property type="match status" value="1"/>
</dbReference>
<keyword evidence="2 14" id="KW-0813">Transport</keyword>
<dbReference type="PANTHER" id="PTHR30586:SF1">
    <property type="entry name" value="NA(+)-TRANSLOCATING NADH-QUINONE REDUCTASE SUBUNIT D"/>
    <property type="match status" value="1"/>
</dbReference>
<dbReference type="HAMAP" id="MF_00428">
    <property type="entry name" value="NqrD"/>
    <property type="match status" value="1"/>
</dbReference>
<evidence type="ECO:0000256" key="7">
    <source>
        <dbReference type="ARBA" id="ARBA00022989"/>
    </source>
</evidence>
<keyword evidence="4" id="KW-0997">Cell inner membrane</keyword>
<evidence type="ECO:0000256" key="5">
    <source>
        <dbReference type="ARBA" id="ARBA00022692"/>
    </source>
</evidence>
<keyword evidence="5 14" id="KW-0812">Transmembrane</keyword>
<keyword evidence="6 14" id="KW-1278">Translocase</keyword>
<evidence type="ECO:0000256" key="10">
    <source>
        <dbReference type="ARBA" id="ARBA00023065"/>
    </source>
</evidence>
<reference evidence="15 16" key="1">
    <citation type="submission" date="2017-03" db="EMBL/GenBank/DDBJ databases">
        <authorList>
            <person name="Afonso C.L."/>
            <person name="Miller P.J."/>
            <person name="Scott M.A."/>
            <person name="Spackman E."/>
            <person name="Goraichik I."/>
            <person name="Dimitrov K.M."/>
            <person name="Suarez D.L."/>
            <person name="Swayne D.E."/>
        </authorList>
    </citation>
    <scope>NUCLEOTIDE SEQUENCE [LARGE SCALE GENOMIC DNA]</scope>
    <source>
        <strain evidence="15">PRJEB14757</strain>
    </source>
</reference>
<gene>
    <name evidence="14 15" type="primary">nqrD</name>
    <name evidence="15" type="ORF">MTBBW1_1260030</name>
</gene>
<dbReference type="EC" id="7.2.1.1" evidence="14"/>
<dbReference type="STRING" id="1246637.MTBBW1_1260030"/>
<evidence type="ECO:0000256" key="1">
    <source>
        <dbReference type="ARBA" id="ARBA00004127"/>
    </source>
</evidence>
<evidence type="ECO:0000256" key="2">
    <source>
        <dbReference type="ARBA" id="ARBA00022448"/>
    </source>
</evidence>
<comment type="subcellular location">
    <subcellularLocation>
        <location evidence="14">Cell membrane</location>
        <topology evidence="14">Multi-pass membrane protein</topology>
    </subcellularLocation>
    <subcellularLocation>
        <location evidence="1">Endomembrane system</location>
        <topology evidence="1">Multi-pass membrane protein</topology>
    </subcellularLocation>
</comment>
<comment type="subunit">
    <text evidence="14">Composed of six subunits; NqrA, NqrB, NqrC, NqrD, NqrE and NqrF.</text>
</comment>
<dbReference type="GO" id="GO:0006814">
    <property type="term" value="P:sodium ion transport"/>
    <property type="evidence" value="ECO:0007669"/>
    <property type="project" value="UniProtKB-UniRule"/>
</dbReference>
<evidence type="ECO:0000256" key="8">
    <source>
        <dbReference type="ARBA" id="ARBA00023027"/>
    </source>
</evidence>
<evidence type="ECO:0000256" key="4">
    <source>
        <dbReference type="ARBA" id="ARBA00022519"/>
    </source>
</evidence>
<dbReference type="Proteomes" id="UP000191931">
    <property type="component" value="Unassembled WGS sequence"/>
</dbReference>
<feature type="transmembrane region" description="Helical" evidence="14">
    <location>
        <begin position="176"/>
        <end position="198"/>
    </location>
</feature>
<feature type="transmembrane region" description="Helical" evidence="14">
    <location>
        <begin position="74"/>
        <end position="96"/>
    </location>
</feature>
<feature type="transmembrane region" description="Helical" evidence="14">
    <location>
        <begin position="102"/>
        <end position="124"/>
    </location>
</feature>
<organism evidence="15 16">
    <name type="scientific">Desulfamplus magnetovallimortis</name>
    <dbReference type="NCBI Taxonomy" id="1246637"/>
    <lineage>
        <taxon>Bacteria</taxon>
        <taxon>Pseudomonadati</taxon>
        <taxon>Thermodesulfobacteriota</taxon>
        <taxon>Desulfobacteria</taxon>
        <taxon>Desulfobacterales</taxon>
        <taxon>Desulfobacteraceae</taxon>
        <taxon>Desulfamplus</taxon>
    </lineage>
</organism>
<keyword evidence="13 14" id="KW-0739">Sodium transport</keyword>
<keyword evidence="11 14" id="KW-0830">Ubiquinone</keyword>
<dbReference type="InterPro" id="IPR011292">
    <property type="entry name" value="NqrD"/>
</dbReference>
<dbReference type="GO" id="GO:0012505">
    <property type="term" value="C:endomembrane system"/>
    <property type="evidence" value="ECO:0007669"/>
    <property type="project" value="UniProtKB-SubCell"/>
</dbReference>
<dbReference type="EMBL" id="FWEV01000031">
    <property type="protein sequence ID" value="SLM28108.1"/>
    <property type="molecule type" value="Genomic_DNA"/>
</dbReference>
<evidence type="ECO:0000313" key="15">
    <source>
        <dbReference type="EMBL" id="SLM28108.1"/>
    </source>
</evidence>
<evidence type="ECO:0000256" key="13">
    <source>
        <dbReference type="ARBA" id="ARBA00023201"/>
    </source>
</evidence>